<organism evidence="9 10">
    <name type="scientific">Skeletonema marinoi</name>
    <dbReference type="NCBI Taxonomy" id="267567"/>
    <lineage>
        <taxon>Eukaryota</taxon>
        <taxon>Sar</taxon>
        <taxon>Stramenopiles</taxon>
        <taxon>Ochrophyta</taxon>
        <taxon>Bacillariophyta</taxon>
        <taxon>Coscinodiscophyceae</taxon>
        <taxon>Thalassiosirophycidae</taxon>
        <taxon>Thalassiosirales</taxon>
        <taxon>Skeletonemataceae</taxon>
        <taxon>Skeletonema</taxon>
        <taxon>Skeletonema marinoi-dohrnii complex</taxon>
    </lineage>
</organism>
<dbReference type="PANTHER" id="PTHR10434">
    <property type="entry name" value="1-ACYL-SN-GLYCEROL-3-PHOSPHATE ACYLTRANSFERASE"/>
    <property type="match status" value="1"/>
</dbReference>
<evidence type="ECO:0000259" key="8">
    <source>
        <dbReference type="SMART" id="SM00563"/>
    </source>
</evidence>
<keyword evidence="5 9" id="KW-0012">Acyltransferase</keyword>
<dbReference type="EMBL" id="JATAAI010000022">
    <property type="protein sequence ID" value="KAK1738065.1"/>
    <property type="molecule type" value="Genomic_DNA"/>
</dbReference>
<dbReference type="PANTHER" id="PTHR10434:SF64">
    <property type="entry name" value="1-ACYL-SN-GLYCEROL-3-PHOSPHATE ACYLTRANSFERASE-RELATED"/>
    <property type="match status" value="1"/>
</dbReference>
<evidence type="ECO:0000256" key="6">
    <source>
        <dbReference type="SAM" id="MobiDB-lite"/>
    </source>
</evidence>
<feature type="chain" id="PRO_5041999178" evidence="7">
    <location>
        <begin position="23"/>
        <end position="383"/>
    </location>
</feature>
<evidence type="ECO:0000256" key="4">
    <source>
        <dbReference type="ARBA" id="ARBA00023098"/>
    </source>
</evidence>
<dbReference type="Pfam" id="PF01553">
    <property type="entry name" value="Acyltransferase"/>
    <property type="match status" value="1"/>
</dbReference>
<feature type="domain" description="Phospholipid/glycerol acyltransferase" evidence="8">
    <location>
        <begin position="194"/>
        <end position="309"/>
    </location>
</feature>
<reference evidence="9" key="1">
    <citation type="submission" date="2023-06" db="EMBL/GenBank/DDBJ databases">
        <title>Survivors Of The Sea: Transcriptome response of Skeletonema marinoi to long-term dormancy.</title>
        <authorList>
            <person name="Pinder M.I.M."/>
            <person name="Kourtchenko O."/>
            <person name="Robertson E.K."/>
            <person name="Larsson T."/>
            <person name="Maumus F."/>
            <person name="Osuna-Cruz C.M."/>
            <person name="Vancaester E."/>
            <person name="Stenow R."/>
            <person name="Vandepoele K."/>
            <person name="Ploug H."/>
            <person name="Bruchert V."/>
            <person name="Godhe A."/>
            <person name="Topel M."/>
        </authorList>
    </citation>
    <scope>NUCLEOTIDE SEQUENCE</scope>
    <source>
        <strain evidence="9">R05AC</strain>
    </source>
</reference>
<comment type="pathway">
    <text evidence="1">Lipid metabolism.</text>
</comment>
<keyword evidence="7" id="KW-0732">Signal</keyword>
<dbReference type="EC" id="2.3.1.51" evidence="9"/>
<dbReference type="SMART" id="SM00563">
    <property type="entry name" value="PlsC"/>
    <property type="match status" value="1"/>
</dbReference>
<protein>
    <submittedName>
        <fullName evidence="9">1-acyl-sn-glycerol-3-phosphate acyltransferase</fullName>
        <ecNumber evidence="9">2.3.1.51</ecNumber>
    </submittedName>
</protein>
<keyword evidence="4" id="KW-0443">Lipid metabolism</keyword>
<dbReference type="SUPFAM" id="SSF69593">
    <property type="entry name" value="Glycerol-3-phosphate (1)-acyltransferase"/>
    <property type="match status" value="1"/>
</dbReference>
<dbReference type="Proteomes" id="UP001224775">
    <property type="component" value="Unassembled WGS sequence"/>
</dbReference>
<evidence type="ECO:0000256" key="7">
    <source>
        <dbReference type="SAM" id="SignalP"/>
    </source>
</evidence>
<evidence type="ECO:0000256" key="1">
    <source>
        <dbReference type="ARBA" id="ARBA00005189"/>
    </source>
</evidence>
<feature type="region of interest" description="Disordered" evidence="6">
    <location>
        <begin position="360"/>
        <end position="383"/>
    </location>
</feature>
<name>A0AAD8Y3G3_9STRA</name>
<sequence length="383" mass="42194">MSGRKRSLIVMAMLSRASLSLAFNHVSSSLVGNNRHLNLSNLHGKNQQHNKQAAITILPASVQSDDIMSQSSSSSQVPLSLQNRPSHVLSMDEIQPIFNFKSKSSGKDKVLNATGILHLAVIVSTMPFWMAAMKITEWLGNTIEGFDNNRAKFDYTGKVWCRAYLSMTDSYPILEGDVDRLKVGPSGEMSEGACLFVANHASFLDIAVLCTVLDPVFKFIAKDSLKKFPGVGTQLVGQGEHVLIDRTNKRSQLKTFKQAINYLKDGIPIMAFPEGARSPDGRLMEFKGGIFSMAVKAKVPIVPLSIANTHAVMPNMGFLPVQSGQKGELRVYVHDPIDVEGKSEEEISREVREALLRELPADQHPLDDEFGLNNAEEKEMVRA</sequence>
<keyword evidence="3 9" id="KW-0808">Transferase</keyword>
<dbReference type="GO" id="GO:0006654">
    <property type="term" value="P:phosphatidic acid biosynthetic process"/>
    <property type="evidence" value="ECO:0007669"/>
    <property type="project" value="TreeGrafter"/>
</dbReference>
<dbReference type="CDD" id="cd07989">
    <property type="entry name" value="LPLAT_AGPAT-like"/>
    <property type="match status" value="1"/>
</dbReference>
<keyword evidence="2" id="KW-0444">Lipid biosynthesis</keyword>
<evidence type="ECO:0000256" key="5">
    <source>
        <dbReference type="ARBA" id="ARBA00023315"/>
    </source>
</evidence>
<accession>A0AAD8Y3G3</accession>
<keyword evidence="10" id="KW-1185">Reference proteome</keyword>
<evidence type="ECO:0000256" key="3">
    <source>
        <dbReference type="ARBA" id="ARBA00022679"/>
    </source>
</evidence>
<dbReference type="AlphaFoldDB" id="A0AAD8Y3G3"/>
<evidence type="ECO:0000256" key="2">
    <source>
        <dbReference type="ARBA" id="ARBA00022516"/>
    </source>
</evidence>
<comment type="caution">
    <text evidence="9">The sequence shown here is derived from an EMBL/GenBank/DDBJ whole genome shotgun (WGS) entry which is preliminary data.</text>
</comment>
<gene>
    <name evidence="9" type="ORF">QTG54_011359</name>
</gene>
<feature type="signal peptide" evidence="7">
    <location>
        <begin position="1"/>
        <end position="22"/>
    </location>
</feature>
<dbReference type="GO" id="GO:0003841">
    <property type="term" value="F:1-acylglycerol-3-phosphate O-acyltransferase activity"/>
    <property type="evidence" value="ECO:0007669"/>
    <property type="project" value="UniProtKB-EC"/>
</dbReference>
<evidence type="ECO:0000313" key="10">
    <source>
        <dbReference type="Proteomes" id="UP001224775"/>
    </source>
</evidence>
<evidence type="ECO:0000313" key="9">
    <source>
        <dbReference type="EMBL" id="KAK1738065.1"/>
    </source>
</evidence>
<proteinExistence type="predicted"/>
<dbReference type="InterPro" id="IPR002123">
    <property type="entry name" value="Plipid/glycerol_acylTrfase"/>
</dbReference>